<dbReference type="InterPro" id="IPR000831">
    <property type="entry name" value="Trp_repress"/>
</dbReference>
<evidence type="ECO:0000313" key="9">
    <source>
        <dbReference type="Proteomes" id="UP000178372"/>
    </source>
</evidence>
<comment type="subcellular location">
    <subcellularLocation>
        <location evidence="1">Cytoplasm</location>
    </subcellularLocation>
</comment>
<accession>A0A1F7GCV8</accession>
<evidence type="ECO:0000256" key="7">
    <source>
        <dbReference type="ARBA" id="ARBA00023163"/>
    </source>
</evidence>
<evidence type="ECO:0000256" key="4">
    <source>
        <dbReference type="ARBA" id="ARBA00022491"/>
    </source>
</evidence>
<keyword evidence="7" id="KW-0804">Transcription</keyword>
<keyword evidence="3" id="KW-0963">Cytoplasm</keyword>
<dbReference type="GO" id="GO:0005737">
    <property type="term" value="C:cytoplasm"/>
    <property type="evidence" value="ECO:0007669"/>
    <property type="project" value="UniProtKB-SubCell"/>
</dbReference>
<dbReference type="PANTHER" id="PTHR38025:SF1">
    <property type="entry name" value="TRP OPERON REPRESSOR"/>
    <property type="match status" value="1"/>
</dbReference>
<comment type="similarity">
    <text evidence="2">Belongs to the TrpR family.</text>
</comment>
<evidence type="ECO:0000256" key="6">
    <source>
        <dbReference type="ARBA" id="ARBA00023125"/>
    </source>
</evidence>
<dbReference type="EMBL" id="MFZF01000012">
    <property type="protein sequence ID" value="OGK16729.1"/>
    <property type="molecule type" value="Genomic_DNA"/>
</dbReference>
<reference evidence="8 9" key="1">
    <citation type="journal article" date="2016" name="Nat. Commun.">
        <title>Thousands of microbial genomes shed light on interconnected biogeochemical processes in an aquifer system.</title>
        <authorList>
            <person name="Anantharaman K."/>
            <person name="Brown C.T."/>
            <person name="Hug L.A."/>
            <person name="Sharon I."/>
            <person name="Castelle C.J."/>
            <person name="Probst A.J."/>
            <person name="Thomas B.C."/>
            <person name="Singh A."/>
            <person name="Wilkins M.J."/>
            <person name="Karaoz U."/>
            <person name="Brodie E.L."/>
            <person name="Williams K.H."/>
            <person name="Hubbard S.S."/>
            <person name="Banfield J.F."/>
        </authorList>
    </citation>
    <scope>NUCLEOTIDE SEQUENCE [LARGE SCALE GENOMIC DNA]</scope>
</reference>
<evidence type="ECO:0000256" key="1">
    <source>
        <dbReference type="ARBA" id="ARBA00004496"/>
    </source>
</evidence>
<dbReference type="Pfam" id="PF01371">
    <property type="entry name" value="Trp_repressor"/>
    <property type="match status" value="1"/>
</dbReference>
<keyword evidence="6" id="KW-0238">DNA-binding</keyword>
<dbReference type="InterPro" id="IPR010921">
    <property type="entry name" value="Trp_repressor/repl_initiator"/>
</dbReference>
<comment type="caution">
    <text evidence="8">The sequence shown here is derived from an EMBL/GenBank/DDBJ whole genome shotgun (WGS) entry which is preliminary data.</text>
</comment>
<dbReference type="InterPro" id="IPR013335">
    <property type="entry name" value="Trp_repress_bac"/>
</dbReference>
<dbReference type="Gene3D" id="1.10.1270.10">
    <property type="entry name" value="TrpR-like"/>
    <property type="match status" value="1"/>
</dbReference>
<name>A0A1F7GCV8_9BACT</name>
<sequence length="84" mass="9494">MKDKLIKQLVLTISKCESEDELRDLLKGLLTAAEFNTIATRLEIVRMLKSGVSQREIAEQLQVGIATITRGTREIKLGHFKNIK</sequence>
<dbReference type="Proteomes" id="UP000178372">
    <property type="component" value="Unassembled WGS sequence"/>
</dbReference>
<proteinExistence type="inferred from homology"/>
<dbReference type="GO" id="GO:0043565">
    <property type="term" value="F:sequence-specific DNA binding"/>
    <property type="evidence" value="ECO:0007669"/>
    <property type="project" value="InterPro"/>
</dbReference>
<evidence type="ECO:0000313" key="8">
    <source>
        <dbReference type="EMBL" id="OGK16729.1"/>
    </source>
</evidence>
<keyword evidence="4" id="KW-0678">Repressor</keyword>
<dbReference type="AlphaFoldDB" id="A0A1F7GCV8"/>
<evidence type="ECO:0000256" key="2">
    <source>
        <dbReference type="ARBA" id="ARBA00007027"/>
    </source>
</evidence>
<evidence type="ECO:0000256" key="5">
    <source>
        <dbReference type="ARBA" id="ARBA00023015"/>
    </source>
</evidence>
<evidence type="ECO:0000256" key="3">
    <source>
        <dbReference type="ARBA" id="ARBA00022490"/>
    </source>
</evidence>
<protein>
    <recommendedName>
        <fullName evidence="10">Trp operon repressor</fullName>
    </recommendedName>
</protein>
<dbReference type="GO" id="GO:0003700">
    <property type="term" value="F:DNA-binding transcription factor activity"/>
    <property type="evidence" value="ECO:0007669"/>
    <property type="project" value="InterPro"/>
</dbReference>
<gene>
    <name evidence="8" type="ORF">A2690_04905</name>
</gene>
<dbReference type="InterPro" id="IPR038116">
    <property type="entry name" value="TrpR-like_sf"/>
</dbReference>
<dbReference type="PANTHER" id="PTHR38025">
    <property type="entry name" value="TRP OPERON REPRESSOR"/>
    <property type="match status" value="1"/>
</dbReference>
<keyword evidence="5" id="KW-0805">Transcription regulation</keyword>
<evidence type="ECO:0008006" key="10">
    <source>
        <dbReference type="Google" id="ProtNLM"/>
    </source>
</evidence>
<organism evidence="8 9">
    <name type="scientific">Candidatus Roizmanbacteria bacterium RIFCSPHIGHO2_01_FULL_39_12b</name>
    <dbReference type="NCBI Taxonomy" id="1802030"/>
    <lineage>
        <taxon>Bacteria</taxon>
        <taxon>Candidatus Roizmaniibacteriota</taxon>
    </lineage>
</organism>
<dbReference type="SUPFAM" id="SSF48295">
    <property type="entry name" value="TrpR-like"/>
    <property type="match status" value="1"/>
</dbReference>